<name>A0ABY5SFZ8_9BACL</name>
<dbReference type="Pfam" id="PF20220">
    <property type="entry name" value="ABC_toxin_N"/>
    <property type="match status" value="1"/>
</dbReference>
<evidence type="ECO:0000256" key="2">
    <source>
        <dbReference type="SAM" id="Coils"/>
    </source>
</evidence>
<dbReference type="Proteomes" id="UP001057877">
    <property type="component" value="Chromosome"/>
</dbReference>
<proteinExistence type="predicted"/>
<evidence type="ECO:0000259" key="6">
    <source>
        <dbReference type="Pfam" id="PF20220"/>
    </source>
</evidence>
<gene>
    <name evidence="7" type="ORF">L1F29_14240</name>
</gene>
<dbReference type="Pfam" id="PF03538">
    <property type="entry name" value="VRP1"/>
    <property type="match status" value="1"/>
</dbReference>
<dbReference type="InterPro" id="IPR041079">
    <property type="entry name" value="Neuraminidase-like"/>
</dbReference>
<feature type="coiled-coil region" evidence="2">
    <location>
        <begin position="109"/>
        <end position="136"/>
    </location>
</feature>
<evidence type="ECO:0000259" key="5">
    <source>
        <dbReference type="Pfam" id="PF18413"/>
    </source>
</evidence>
<protein>
    <submittedName>
        <fullName evidence="7">Peptidoglycan-binding protein</fullName>
    </submittedName>
</protein>
<dbReference type="Pfam" id="PF01471">
    <property type="entry name" value="PG_binding_1"/>
    <property type="match status" value="2"/>
</dbReference>
<dbReference type="InterPro" id="IPR002477">
    <property type="entry name" value="Peptidoglycan-bd-like"/>
</dbReference>
<dbReference type="RefSeq" id="WP_258388968.1">
    <property type="nucleotide sequence ID" value="NZ_CP091430.1"/>
</dbReference>
<dbReference type="Pfam" id="PF18276">
    <property type="entry name" value="TcA_TcB_BD"/>
    <property type="match status" value="1"/>
</dbReference>
<keyword evidence="8" id="KW-1185">Reference proteome</keyword>
<feature type="domain" description="Tc toxin complex TcA C-terminal TcB-binding" evidence="4">
    <location>
        <begin position="3085"/>
        <end position="3370"/>
    </location>
</feature>
<feature type="domain" description="Peptidoglycan binding-like" evidence="3">
    <location>
        <begin position="15"/>
        <end position="72"/>
    </location>
</feature>
<evidence type="ECO:0000313" key="8">
    <source>
        <dbReference type="Proteomes" id="UP001057877"/>
    </source>
</evidence>
<feature type="domain" description="Peptidoglycan binding-like" evidence="3">
    <location>
        <begin position="114"/>
        <end position="171"/>
    </location>
</feature>
<keyword evidence="2" id="KW-0175">Coiled coil</keyword>
<dbReference type="EMBL" id="CP091430">
    <property type="protein sequence ID" value="UVI32917.1"/>
    <property type="molecule type" value="Genomic_DNA"/>
</dbReference>
<organism evidence="7 8">
    <name type="scientific">Paenibacillus spongiae</name>
    <dbReference type="NCBI Taxonomy" id="2909671"/>
    <lineage>
        <taxon>Bacteria</taxon>
        <taxon>Bacillati</taxon>
        <taxon>Bacillota</taxon>
        <taxon>Bacilli</taxon>
        <taxon>Bacillales</taxon>
        <taxon>Paenibacillaceae</taxon>
        <taxon>Paenibacillus</taxon>
    </lineage>
</organism>
<sequence>MKLPGRQLTKNVQNYDVKLLQRALGKLKFTVSEQEHTLGILGESTQLAVAEFQKTHRLQQTGELDEPTLAKLKEAMAAREAGKPAQSVIKHLKVDHLNDITRIRYPMRLNMAKDAVEELQKSLSFLKMDIDISEAEQKRFGKSTMEAVRKFQEKHGLAVTGEVDRGTAEKLNQVIHAGNPAPPERETAFRIRGSIRNELWQGQQGIKVQLYEKSIRGEKLLGEQKSLANGFYDLKYDPPMNGKQVKPVVVKLIDPHGNVLKTETIANPGNVAWVNYTEGNLPYVGSSEVEILTKALKPELGELKLEQLEESAVHQDLTYLAKHTGKSADDIMKLALASRMGAKSGLAPDVCYAFLRQNLPVSLPGALIESTQQWQLIDRLVDNTLAGVIFMEEALQKQAIESAIRSNYVPRTWLANLDAVIAQLNQLRTAYALNSANLSGNASLKTILENSKLPVTGFNRFSELYTAHRGTTGEFWVALENEAQTFSEPVLTDLKKTFAVAAVAKNHMPTVNYMKQIVADPRDLAKLSHEDWVAHIQANIARGGQGYPDNVDGANQTEKVNGFAAIMKSKTEDLYPTESFMSAAASPVVASIEHGDELVRMSDKLPEFDLRRTNIDQFLKEKGAEAALRGEAVAELKMMQRAFKMAPSVNTGIGLLKQNWHSSAHVYFQGKSRFAEKFAAQGFTKLESKKVYDLASRNYAMLLAKASEYRAEFQQMTPRAILPWTATQEQRKQIQEFPSLEALFGSLDYCACKDCRSVYSPAAYMVDILRFLNEKDAVKAGESAKHVLLRRRPDIGELELSCGNTNIVLPYIDLVNELLEEAVAPPPAFAPFGLPIGLAASLDVKEITAPLRNAFVPPLSNAASIEVKEAGARWMIAESAFRYQVKLKDGALRVMSRSRQTTGTAAELAANPQYVHHDAYLKLLSQVYPWNLPFHLWQEETRVYLAHLGTRRDRMAEAFSTHDKRNAMLNDKHFAREYLGLTPVSWAVITGNRATVDGVNLSVVPPWAFWGFSSETASLTDPVDPDTTLTGKWHQLITRVDLLLRRSGFIGGQNDTGGGYKKLLELLDTDYVNPPESPHSPVRQLVIESLDPADPLTCTLSKLVLKAAAANAAEREQRIVAAFDRMHRFVRLADAAGYGFRELDRIMRVLMQSDGISDPFLIRLSHVKRLQQEWNVPLSTLLSWWNSMETVTYKAIDGEPVESPLYDRLFRSKAVLNPPDEAFELNSARTELLHPHSAGNANPLTAHKPALLAAFGLTEPDLLLLMKSTQVADEMNLGNLSILHRHVSMAKALKVSIRDYITLRELSAIDSFAFPNIASAIEFMEQADYIRRQSGLSAADLDWLLRHKRASESSAAPTNGQIGSVLLELLRALRTIADDNTDESGAADPNGDITRKKLEQLAWSPAVTDPIMAMLGDAAVFEAPLEALPSEAAIDNDIGVYEVNLHAMPPGIAIPESLQSRLRYDGTIRKLRLTMALKPEEKRQLLDASADAPYRQAIEDLDSEAARLRGAVAYDAASKKLRITGVMTEVRRAYLIEKSADASYRTAVQQLFQEPRSFVRRNLRSFRLTQYAAFLEEKPAGLVIPAALRSKVYYDAQASQLRSAGAIGAAERLKLLALSSDENYARAVMQLEAWPDSGGFIQSSVYLGELPSSVVVPAVLQPRMHYDQAAKQLRFLGVMTDAERNVLLSLAQPGENAYRSAVEALQDKSMEPQAAEEPFLTEGDITGLFNGSLTPADRYVYVLAKLLPHIRSSFSELTVKQKLSEALKLDSAMTELLLTRYVQSPTNPGADPAVRRPAIADFLAPSFVESSPNMRLTPESHPAVFQTYTLLVKIASIIHRWKLTPELLTVVCDKATAGGWLHPGSLPVSEGGTTAAQAAAAFAAWLKLSAFMEVRDRVPLTNAELAAVMTTIFALDSGASEAEKAAAKRSCHGMLAKAVGWPAADLGQLLGEPGDLADTGILGIAFPAGYREGAALLRLSEAMLWSKKLGVAPVTAKSWTNSNPGPLEAASLKQSVKAKVEDGQWLTLAKALKDPLREKQRDALVSYLIAHNPLAWDHVNDLYAYFLLDVEMGAQQMTSRLKQAISSVQLFVQRCLMNLEGSEVTAKETDGWDQWKWMKNYRIWEANRKVFLYPENWTEPELRDDKSEFFQSLENDISQNDITEDHVEAAYLTYLDKLDEVARLDICSMYHEIEGTRNIVHVLARTKATPSVYYYRQYIDNSYWTGWEKIDLELETDHATLAVHNRKLHIFWPVFTEMLPKRHTQPPAVAEKSPKRAPESPKYWEIKLAWSVKRNGAWSPKKISKRKLIHPWERPTTSYHLKPRLRSGYLWMDLFISTSLEFNDTEFYYPEEDKWATKTSTRFNETTRPWHSSSFVYNGDVIDVYMKNLTGSVSEGINRHFGEDGRLIRVLGYYDRSPHQLLPAGMHYRNTHLVNNTHVLNLDDLNVLTNHGLRVDDGRLLDSANAPFSLVITQQDIQFDSASRPFFYQDLERAYFIKPMMEYKAGNYFTTDLPSDPGSTPYRIRYTMYPFYHPYTTLFIRELNRTGIPGLLSRKVQTEPQSIPPANSFDFVSEYRPLATTAPGESARKEIVDFSIGGAYALYNWELFFHAPLMIATRLSQNQRFEEAMKWFHYIFDPTCTDNQPVPQKYWKMKPFYEYNATDYHNQRIDNLLKLVNAGSPEYEKQVEMWRENPFKPHLIARLRPIAYQRTVVMKYIDNLIAWADQEFRRDTLESINEATLLYVLAGEILGRRPQRVPSAYSVEDMTYAELESKLDAFGNALVEVENLLPPSVQMTPGSGGAEQLPRMETFYFGIPHNDKLVEYWDTVEDRLFKIRHSLNIDGKFRQLPLFEPPIDPALLVKAAAAGVDIGSVLNDLNAPHPNYRFPIMLEKAKQLCEEVKSLGSQLLAVLEKSDAEEMALLRMSHEIKLLEQIRDVKAQAVKEQEATLASLGKSREAADQKIAYYTNLPFMNAWEITALSLSGASTLLDTAIAAGYIMAGGLKLIPNFTIGASGFGGSPTATAETGGDKIGDAAENAVKTMSAISNALDKMASMASTVGSYQRRKEEWDHQKELAVTEGAQIDQQMEAARIRIAVALRELGNHDLQTEQALSVQQFMHSKYTNAELYHWMKGQIATLYFQSYQLAYDIAKRAEKAFRYELGLQDSSYIQFGHWDSLKKGLLAGDKLAHDLNRLDAAYYEQNARQLEIVKHVSLAVTAPFSLMKLKETGACLVELPEWLFDLDYPGHYMRRLKSVGISIPCVTGPLTSVNCTLSLVSSSTRISGTAGSAYVRTGIEDSRFTDQYGMSRAIATSSGDHDSGVFELNFKDERYLPFEGAGAVSLWRIEMPHDCNAIDFKAVSDVVMHVHYTARDGGAALASAARGGLQTILPQQGVRIFNMKQEFPSEWYRFLHPVQQGADQQLNVTFEGKHVPFFDRNKEVRVTALHVIAPCKGDTGYTLSFLPPSAAGMDTMTLAQDYSYGTAHHGEKAFASGSEPVLKGAWTFKLKADDAENDRSLQPDDVDGVYLIVQYRTN</sequence>
<evidence type="ECO:0000256" key="1">
    <source>
        <dbReference type="ARBA" id="ARBA00023026"/>
    </source>
</evidence>
<dbReference type="Pfam" id="PF18413">
    <property type="entry name" value="Neuraminidase"/>
    <property type="match status" value="1"/>
</dbReference>
<reference evidence="7" key="1">
    <citation type="submission" date="2022-01" db="EMBL/GenBank/DDBJ databases">
        <title>Paenibacillus spongiae sp. nov., isolated from marine sponge.</title>
        <authorList>
            <person name="Li Z."/>
            <person name="Zhang M."/>
        </authorList>
    </citation>
    <scope>NUCLEOTIDE SEQUENCE</scope>
    <source>
        <strain evidence="7">PHS-Z3</strain>
    </source>
</reference>
<dbReference type="InterPro" id="IPR036366">
    <property type="entry name" value="PGBDSf"/>
</dbReference>
<evidence type="ECO:0000313" key="7">
    <source>
        <dbReference type="EMBL" id="UVI32917.1"/>
    </source>
</evidence>
<dbReference type="InterPro" id="IPR040840">
    <property type="entry name" value="TcA_TcB_BD"/>
</dbReference>
<keyword evidence="1" id="KW-0843">Virulence</keyword>
<dbReference type="SUPFAM" id="SSF47090">
    <property type="entry name" value="PGBD-like"/>
    <property type="match status" value="2"/>
</dbReference>
<accession>A0ABY5SFZ8</accession>
<feature type="domain" description="ABC toxin N-terminal" evidence="6">
    <location>
        <begin position="2034"/>
        <end position="2154"/>
    </location>
</feature>
<dbReference type="InterPro" id="IPR018003">
    <property type="entry name" value="Insecticidal_toxin/plasmid_vir"/>
</dbReference>
<feature type="domain" description="Neuraminidase-like" evidence="5">
    <location>
        <begin position="2184"/>
        <end position="2310"/>
    </location>
</feature>
<evidence type="ECO:0000259" key="4">
    <source>
        <dbReference type="Pfam" id="PF18276"/>
    </source>
</evidence>
<dbReference type="InterPro" id="IPR046839">
    <property type="entry name" value="ABC_toxin_N"/>
</dbReference>
<evidence type="ECO:0000259" key="3">
    <source>
        <dbReference type="Pfam" id="PF01471"/>
    </source>
</evidence>
<dbReference type="InterPro" id="IPR036365">
    <property type="entry name" value="PGBD-like_sf"/>
</dbReference>
<dbReference type="Gene3D" id="1.10.101.10">
    <property type="entry name" value="PGBD-like superfamily/PGBD"/>
    <property type="match status" value="2"/>
</dbReference>